<organism evidence="1 2">
    <name type="scientific">Sinorhizobium mexicanum</name>
    <dbReference type="NCBI Taxonomy" id="375549"/>
    <lineage>
        <taxon>Bacteria</taxon>
        <taxon>Pseudomonadati</taxon>
        <taxon>Pseudomonadota</taxon>
        <taxon>Alphaproteobacteria</taxon>
        <taxon>Hyphomicrobiales</taxon>
        <taxon>Rhizobiaceae</taxon>
        <taxon>Sinorhizobium/Ensifer group</taxon>
        <taxon>Sinorhizobium</taxon>
    </lineage>
</organism>
<dbReference type="AlphaFoldDB" id="A0A859QV84"/>
<evidence type="ECO:0000313" key="1">
    <source>
        <dbReference type="EMBL" id="QLL62641.1"/>
    </source>
</evidence>
<reference evidence="1 2" key="1">
    <citation type="submission" date="2019-06" db="EMBL/GenBank/DDBJ databases">
        <title>Complete genome sequence of Ensifer mexicanus ITTG R7 isolated from nodules of Acacia angustissima (Mill.) Kuntze.</title>
        <authorList>
            <person name="Rincon-Rosales R."/>
            <person name="Rogel M.A."/>
            <person name="Guerrero G."/>
            <person name="Rincon-Molina C.I."/>
            <person name="Lopez-Lopez A."/>
            <person name="Martinez-Romero E."/>
        </authorList>
    </citation>
    <scope>NUCLEOTIDE SEQUENCE [LARGE SCALE GENOMIC DNA]</scope>
    <source>
        <strain evidence="1 2">ITTG R7</strain>
    </source>
</reference>
<dbReference type="KEGG" id="emx:FKV68_14940"/>
<protein>
    <submittedName>
        <fullName evidence="1">DUF2066 domain-containing protein</fullName>
    </submittedName>
</protein>
<dbReference type="Pfam" id="PF09839">
    <property type="entry name" value="DUF2066"/>
    <property type="match status" value="1"/>
</dbReference>
<sequence length="275" mass="29884">MSARMTVVLPFLAMLASVISPGMARAASAQDLYVSDAIVTGTGEENREIGFRECLEEVLVKVSGDQRVLAAPALAPLIERAGRFVASFAYRDRLEGIPIHDEQGTHDRPHNLTCRYDPATIDRLLGSLGTRPWPQPRPRIAVFLAVHDQKSSFTLTSDGEESPYMAESLSSATVPLALEARLPDQKTRVAEKLDLDVVSTKTTVQLEQLAKEVGGDVALAGKISWSDEALGWIAEWQLHSAGKTHRWQVRGVSFDDAFRNAIRGAAQILSGNGAP</sequence>
<dbReference type="EMBL" id="CP041238">
    <property type="protein sequence ID" value="QLL62641.1"/>
    <property type="molecule type" value="Genomic_DNA"/>
</dbReference>
<dbReference type="RefSeq" id="WP_180938535.1">
    <property type="nucleotide sequence ID" value="NZ_CP041238.1"/>
</dbReference>
<dbReference type="Proteomes" id="UP000510721">
    <property type="component" value="Chromosome"/>
</dbReference>
<name>A0A859QV84_9HYPH</name>
<evidence type="ECO:0000313" key="2">
    <source>
        <dbReference type="Proteomes" id="UP000510721"/>
    </source>
</evidence>
<gene>
    <name evidence="1" type="ORF">FKV68_14940</name>
</gene>
<proteinExistence type="predicted"/>
<dbReference type="InterPro" id="IPR018642">
    <property type="entry name" value="DUF2066"/>
</dbReference>
<accession>A0A859QV84</accession>
<keyword evidence="2" id="KW-1185">Reference proteome</keyword>